<reference evidence="10" key="1">
    <citation type="submission" date="2017-02" db="UniProtKB">
        <authorList>
            <consortium name="WormBaseParasite"/>
        </authorList>
    </citation>
    <scope>IDENTIFICATION</scope>
</reference>
<feature type="region of interest" description="Disordered" evidence="7">
    <location>
        <begin position="460"/>
        <end position="509"/>
    </location>
</feature>
<comment type="subcellular location">
    <subcellularLocation>
        <location evidence="6">Cell membrane</location>
        <topology evidence="6">Multi-pass membrane protein</topology>
    </subcellularLocation>
    <subcellularLocation>
        <location evidence="1">Membrane</location>
    </subcellularLocation>
</comment>
<dbReference type="PANTHER" id="PTHR10736">
    <property type="entry name" value="BESTROPHIN"/>
    <property type="match status" value="1"/>
</dbReference>
<proteinExistence type="inferred from homology"/>
<dbReference type="Pfam" id="PF01062">
    <property type="entry name" value="Bestrophin"/>
    <property type="match status" value="1"/>
</dbReference>
<evidence type="ECO:0000313" key="10">
    <source>
        <dbReference type="WBParaSite" id="ASIM_0001241901-mRNA-1"/>
    </source>
</evidence>
<evidence type="ECO:0000313" key="9">
    <source>
        <dbReference type="Proteomes" id="UP000267096"/>
    </source>
</evidence>
<feature type="compositionally biased region" description="Polar residues" evidence="7">
    <location>
        <begin position="460"/>
        <end position="477"/>
    </location>
</feature>
<keyword evidence="6" id="KW-0869">Chloride channel</keyword>
<feature type="compositionally biased region" description="Polar residues" evidence="7">
    <location>
        <begin position="485"/>
        <end position="501"/>
    </location>
</feature>
<keyword evidence="6" id="KW-1003">Cell membrane</keyword>
<keyword evidence="6" id="KW-0813">Transport</keyword>
<keyword evidence="4 6" id="KW-0472">Membrane</keyword>
<name>A0A0M3JVZ4_ANISI</name>
<feature type="transmembrane region" description="Helical" evidence="6">
    <location>
        <begin position="36"/>
        <end position="57"/>
    </location>
</feature>
<dbReference type="GO" id="GO:0005254">
    <property type="term" value="F:chloride channel activity"/>
    <property type="evidence" value="ECO:0007669"/>
    <property type="project" value="UniProtKB-KW"/>
</dbReference>
<evidence type="ECO:0000256" key="3">
    <source>
        <dbReference type="ARBA" id="ARBA00022989"/>
    </source>
</evidence>
<dbReference type="GO" id="GO:0005886">
    <property type="term" value="C:plasma membrane"/>
    <property type="evidence" value="ECO:0007669"/>
    <property type="project" value="UniProtKB-SubCell"/>
</dbReference>
<evidence type="ECO:0000313" key="8">
    <source>
        <dbReference type="EMBL" id="VDK46031.1"/>
    </source>
</evidence>
<comment type="similarity">
    <text evidence="5 6">Belongs to the anion channel-forming bestrophin (TC 1.A.46) family. Calcium-sensitive chloride channel subfamily.</text>
</comment>
<dbReference type="AlphaFoldDB" id="A0A0M3JVZ4"/>
<dbReference type="PANTHER" id="PTHR10736:SF0">
    <property type="entry name" value="BESTROPHIN HOMOLOG"/>
    <property type="match status" value="1"/>
</dbReference>
<dbReference type="InterPro" id="IPR021134">
    <property type="entry name" value="Bestrophin-like"/>
</dbReference>
<dbReference type="Proteomes" id="UP000267096">
    <property type="component" value="Unassembled WGS sequence"/>
</dbReference>
<evidence type="ECO:0000256" key="5">
    <source>
        <dbReference type="ARBA" id="ARBA00034769"/>
    </source>
</evidence>
<accession>A0A0M3JVZ4</accession>
<evidence type="ECO:0000256" key="7">
    <source>
        <dbReference type="SAM" id="MobiDB-lite"/>
    </source>
</evidence>
<evidence type="ECO:0000256" key="2">
    <source>
        <dbReference type="ARBA" id="ARBA00022692"/>
    </source>
</evidence>
<dbReference type="EMBL" id="UYRR01031112">
    <property type="protein sequence ID" value="VDK46031.1"/>
    <property type="molecule type" value="Genomic_DNA"/>
</dbReference>
<comment type="function">
    <text evidence="6">Forms chloride channels.</text>
</comment>
<keyword evidence="9" id="KW-1185">Reference proteome</keyword>
<keyword evidence="3 6" id="KW-1133">Transmembrane helix</keyword>
<keyword evidence="2 6" id="KW-0812">Transmembrane</keyword>
<sequence>MTISYHLDVSSASLFSFLRLLFRWKASVWKLVLKELIIWTILYLIVSFFYRTSYFMTPEQKVTFERVAHYCDNLLDYIPLTFVLGFFVNTIIVRWSDLLYNMGYVESQSIFVGNYIRGDDIETRLLRRTIVRYMCLTQALVFRDISVPVRRRFPTINCLIQAGLLLREEKEKLDAIKVEYDKYWAPTNWIYALIFRARKAGKITHDIMASKLCDEIKYFRYNLQMVCNYDWVPLPLVYPQTVFLATYAYFATCLIGRQKIITDRKVPYKHNTSLCIVDDEYDSAPEIRADKFWKRGRIEPLYSSISASEPVNPLIGSAINAKLDIKEGNEVMMKRLPERRNAIDLGRKRRANSRISINLGSLSRRRLSHRKISAMTVSAKEMQEIDARLPHLSPQDEDDNRKNGTHLTSCSICPNCHQLRNHSNPLNKVRERNMDEFIGRRQSLLPSMKLLPDDEVENDYNSAEMNAEKASTSTDSNFIPPDPSPTNINTNEQSSPNQKPKSNTKEGWF</sequence>
<dbReference type="InterPro" id="IPR000615">
    <property type="entry name" value="Bestrophin"/>
</dbReference>
<reference evidence="8 9" key="2">
    <citation type="submission" date="2018-11" db="EMBL/GenBank/DDBJ databases">
        <authorList>
            <consortium name="Pathogen Informatics"/>
        </authorList>
    </citation>
    <scope>NUCLEOTIDE SEQUENCE [LARGE SCALE GENOMIC DNA]</scope>
</reference>
<evidence type="ECO:0000256" key="1">
    <source>
        <dbReference type="ARBA" id="ARBA00004370"/>
    </source>
</evidence>
<protein>
    <recommendedName>
        <fullName evidence="6">Bestrophin homolog</fullName>
    </recommendedName>
</protein>
<dbReference type="GO" id="GO:0034707">
    <property type="term" value="C:chloride channel complex"/>
    <property type="evidence" value="ECO:0007669"/>
    <property type="project" value="UniProtKB-KW"/>
</dbReference>
<feature type="transmembrane region" description="Helical" evidence="6">
    <location>
        <begin position="77"/>
        <end position="95"/>
    </location>
</feature>
<keyword evidence="6" id="KW-0407">Ion channel</keyword>
<gene>
    <name evidence="8" type="ORF">ASIM_LOCUS11885</name>
</gene>
<dbReference type="WBParaSite" id="ASIM_0001241901-mRNA-1">
    <property type="protein sequence ID" value="ASIM_0001241901-mRNA-1"/>
    <property type="gene ID" value="ASIM_0001241901"/>
</dbReference>
<organism evidence="10">
    <name type="scientific">Anisakis simplex</name>
    <name type="common">Herring worm</name>
    <dbReference type="NCBI Taxonomy" id="6269"/>
    <lineage>
        <taxon>Eukaryota</taxon>
        <taxon>Metazoa</taxon>
        <taxon>Ecdysozoa</taxon>
        <taxon>Nematoda</taxon>
        <taxon>Chromadorea</taxon>
        <taxon>Rhabditida</taxon>
        <taxon>Spirurina</taxon>
        <taxon>Ascaridomorpha</taxon>
        <taxon>Ascaridoidea</taxon>
        <taxon>Anisakidae</taxon>
        <taxon>Anisakis</taxon>
        <taxon>Anisakis simplex complex</taxon>
    </lineage>
</organism>
<dbReference type="OrthoDB" id="10459749at2759"/>
<keyword evidence="6" id="KW-0868">Chloride</keyword>
<keyword evidence="6" id="KW-0406">Ion transport</keyword>
<evidence type="ECO:0000256" key="6">
    <source>
        <dbReference type="RuleBase" id="RU363126"/>
    </source>
</evidence>
<evidence type="ECO:0000256" key="4">
    <source>
        <dbReference type="ARBA" id="ARBA00023136"/>
    </source>
</evidence>